<gene>
    <name evidence="6" type="ORF">L596_026379</name>
</gene>
<keyword evidence="7" id="KW-1185">Reference proteome</keyword>
<keyword evidence="1" id="KW-0067">ATP-binding</keyword>
<dbReference type="AlphaFoldDB" id="A0A4U5M161"/>
<feature type="compositionally biased region" description="Basic and acidic residues" evidence="3">
    <location>
        <begin position="677"/>
        <end position="692"/>
    </location>
</feature>
<dbReference type="SMART" id="SM00220">
    <property type="entry name" value="S_TKc"/>
    <property type="match status" value="1"/>
</dbReference>
<evidence type="ECO:0000256" key="2">
    <source>
        <dbReference type="SAM" id="Coils"/>
    </source>
</evidence>
<dbReference type="InterPro" id="IPR017441">
    <property type="entry name" value="Protein_kinase_ATP_BS"/>
</dbReference>
<dbReference type="InterPro" id="IPR050235">
    <property type="entry name" value="CK1_Ser-Thr_kinase"/>
</dbReference>
<dbReference type="GO" id="GO:0005524">
    <property type="term" value="F:ATP binding"/>
    <property type="evidence" value="ECO:0007669"/>
    <property type="project" value="UniProtKB-UniRule"/>
</dbReference>
<keyword evidence="2" id="KW-0175">Coiled coil</keyword>
<evidence type="ECO:0000256" key="3">
    <source>
        <dbReference type="SAM" id="MobiDB-lite"/>
    </source>
</evidence>
<accession>A0A4U5M161</accession>
<keyword evidence="4" id="KW-1133">Transmembrane helix</keyword>
<dbReference type="EMBL" id="AZBU02000010">
    <property type="protein sequence ID" value="TKR62409.1"/>
    <property type="molecule type" value="Genomic_DNA"/>
</dbReference>
<evidence type="ECO:0000313" key="6">
    <source>
        <dbReference type="EMBL" id="TKR62409.1"/>
    </source>
</evidence>
<dbReference type="GO" id="GO:0004672">
    <property type="term" value="F:protein kinase activity"/>
    <property type="evidence" value="ECO:0007669"/>
    <property type="project" value="InterPro"/>
</dbReference>
<feature type="binding site" evidence="1">
    <location>
        <position position="196"/>
    </location>
    <ligand>
        <name>ATP</name>
        <dbReference type="ChEBI" id="CHEBI:30616"/>
    </ligand>
</feature>
<organism evidence="6 7">
    <name type="scientific">Steinernema carpocapsae</name>
    <name type="common">Entomopathogenic nematode</name>
    <dbReference type="NCBI Taxonomy" id="34508"/>
    <lineage>
        <taxon>Eukaryota</taxon>
        <taxon>Metazoa</taxon>
        <taxon>Ecdysozoa</taxon>
        <taxon>Nematoda</taxon>
        <taxon>Chromadorea</taxon>
        <taxon>Rhabditida</taxon>
        <taxon>Tylenchina</taxon>
        <taxon>Panagrolaimomorpha</taxon>
        <taxon>Strongyloidoidea</taxon>
        <taxon>Steinernematidae</taxon>
        <taxon>Steinernema</taxon>
    </lineage>
</organism>
<dbReference type="PROSITE" id="PS50011">
    <property type="entry name" value="PROTEIN_KINASE_DOM"/>
    <property type="match status" value="1"/>
</dbReference>
<dbReference type="InterPro" id="IPR011009">
    <property type="entry name" value="Kinase-like_dom_sf"/>
</dbReference>
<evidence type="ECO:0000313" key="7">
    <source>
        <dbReference type="Proteomes" id="UP000298663"/>
    </source>
</evidence>
<feature type="coiled-coil region" evidence="2">
    <location>
        <begin position="95"/>
        <end position="152"/>
    </location>
</feature>
<dbReference type="InterPro" id="IPR000719">
    <property type="entry name" value="Prot_kinase_dom"/>
</dbReference>
<proteinExistence type="predicted"/>
<protein>
    <recommendedName>
        <fullName evidence="5">Protein kinase domain-containing protein</fullName>
    </recommendedName>
</protein>
<feature type="region of interest" description="Disordered" evidence="3">
    <location>
        <begin position="649"/>
        <end position="748"/>
    </location>
</feature>
<dbReference type="Gene3D" id="1.10.510.10">
    <property type="entry name" value="Transferase(Phosphotransferase) domain 1"/>
    <property type="match status" value="2"/>
</dbReference>
<name>A0A4U5M161_STECR</name>
<feature type="transmembrane region" description="Helical" evidence="4">
    <location>
        <begin position="61"/>
        <end position="82"/>
    </location>
</feature>
<reference evidence="6 7" key="1">
    <citation type="journal article" date="2015" name="Genome Biol.">
        <title>Comparative genomics of Steinernema reveals deeply conserved gene regulatory networks.</title>
        <authorList>
            <person name="Dillman A.R."/>
            <person name="Macchietto M."/>
            <person name="Porter C.F."/>
            <person name="Rogers A."/>
            <person name="Williams B."/>
            <person name="Antoshechkin I."/>
            <person name="Lee M.M."/>
            <person name="Goodwin Z."/>
            <person name="Lu X."/>
            <person name="Lewis E.E."/>
            <person name="Goodrich-Blair H."/>
            <person name="Stock S.P."/>
            <person name="Adams B.J."/>
            <person name="Sternberg P.W."/>
            <person name="Mortazavi A."/>
        </authorList>
    </citation>
    <scope>NUCLEOTIDE SEQUENCE [LARGE SCALE GENOMIC DNA]</scope>
    <source>
        <strain evidence="6 7">ALL</strain>
    </source>
</reference>
<dbReference type="PANTHER" id="PTHR11909">
    <property type="entry name" value="CASEIN KINASE-RELATED"/>
    <property type="match status" value="1"/>
</dbReference>
<feature type="compositionally biased region" description="Polar residues" evidence="3">
    <location>
        <begin position="708"/>
        <end position="717"/>
    </location>
</feature>
<dbReference type="Proteomes" id="UP000298663">
    <property type="component" value="Unassembled WGS sequence"/>
</dbReference>
<dbReference type="STRING" id="34508.A0A4U5M161"/>
<keyword evidence="4" id="KW-0812">Transmembrane</keyword>
<dbReference type="OrthoDB" id="5979581at2759"/>
<reference evidence="6 7" key="2">
    <citation type="journal article" date="2019" name="G3 (Bethesda)">
        <title>Hybrid Assembly of the Genome of the Entomopathogenic Nematode Steinernema carpocapsae Identifies the X-Chromosome.</title>
        <authorList>
            <person name="Serra L."/>
            <person name="Macchietto M."/>
            <person name="Macias-Munoz A."/>
            <person name="McGill C.J."/>
            <person name="Rodriguez I.M."/>
            <person name="Rodriguez B."/>
            <person name="Murad R."/>
            <person name="Mortazavi A."/>
        </authorList>
    </citation>
    <scope>NUCLEOTIDE SEQUENCE [LARGE SCALE GENOMIC DNA]</scope>
    <source>
        <strain evidence="6 7">ALL</strain>
    </source>
</reference>
<comment type="caution">
    <text evidence="6">The sequence shown here is derived from an EMBL/GenBank/DDBJ whole genome shotgun (WGS) entry which is preliminary data.</text>
</comment>
<keyword evidence="4" id="KW-0472">Membrane</keyword>
<sequence length="748" mass="85012">MVAFNEDLVCYEKSYKFQKIVFEDDQHSEFVPFFMDPRFAKVSSTFSSSKWVLQVPKVLDTVNLVLCALIFIVLAVAMILYIRAGLAKFYAVRNIKAAHEDLQQLVEDINFISKKRRHARMLLLPKEHQDSYEEAKKKREEFRQIVAEERCRHSTVTEIPAGTVLNGYTVEKKLGEGSFGVVYMVRGPDGKSYAMKTEGLFENFTYGLKVDIAVLTSVQPNGHFCSLVDAGVFHDRKYIIMSVLGKSLADYLCIRAPLSMGSAFGLARQALQALEKLHEAGYGENFMTGSSENLEESRKLYLIDFGTAGRFNCPMCVRKSKLLAAGKSWEEGLNVIGVKEFEKTMAKMTKEEKDAFLAAEVVKLDEDWNEIVDNEGTIKPEKDVNDVVKKKRKEAAGLFKEFFLADQVTLNIEAVTKELKSREKIDEKSNFRAFFDNKGVINEKLAKEWIEEERHKAESDAEFVVRWRVKNAKRILAKKRCRHAPLPWMAKVGKHPIANIDPYELYRCPNTACFSAAIVSASEKPYGRKDDLESWYYVMLDWVTKLKFRICNDDVEKGHLARLKISSRYGADARYLLTHHDESDILNGIEAQLLKDGQLHDVPVDQLQSIIHYIDSLEYFEEPNYKFIYDVLDQIMQENQLQEFPLDWEKPDWDLPEPASTPAMPAPLSVDSSKIPSDGDTKILVVAEKESNESQGSSKTPSKDKTPETPSTIATKVTQEESDEKLKVDPTMTSGSKRKTCGTSGDKK</sequence>
<evidence type="ECO:0000259" key="5">
    <source>
        <dbReference type="PROSITE" id="PS50011"/>
    </source>
</evidence>
<evidence type="ECO:0000256" key="4">
    <source>
        <dbReference type="SAM" id="Phobius"/>
    </source>
</evidence>
<keyword evidence="1" id="KW-0547">Nucleotide-binding</keyword>
<dbReference type="SUPFAM" id="SSF56112">
    <property type="entry name" value="Protein kinase-like (PK-like)"/>
    <property type="match status" value="1"/>
</dbReference>
<feature type="domain" description="Protein kinase" evidence="5">
    <location>
        <begin position="168"/>
        <end position="435"/>
    </location>
</feature>
<dbReference type="PROSITE" id="PS00107">
    <property type="entry name" value="PROTEIN_KINASE_ATP"/>
    <property type="match status" value="1"/>
</dbReference>
<evidence type="ECO:0000256" key="1">
    <source>
        <dbReference type="PROSITE-ProRule" id="PRU10141"/>
    </source>
</evidence>